<organism evidence="2 3">
    <name type="scientific">Mycena pura</name>
    <dbReference type="NCBI Taxonomy" id="153505"/>
    <lineage>
        <taxon>Eukaryota</taxon>
        <taxon>Fungi</taxon>
        <taxon>Dikarya</taxon>
        <taxon>Basidiomycota</taxon>
        <taxon>Agaricomycotina</taxon>
        <taxon>Agaricomycetes</taxon>
        <taxon>Agaricomycetidae</taxon>
        <taxon>Agaricales</taxon>
        <taxon>Marasmiineae</taxon>
        <taxon>Mycenaceae</taxon>
        <taxon>Mycena</taxon>
    </lineage>
</organism>
<evidence type="ECO:0000256" key="1">
    <source>
        <dbReference type="SAM" id="MobiDB-lite"/>
    </source>
</evidence>
<gene>
    <name evidence="2" type="ORF">GGX14DRAFT_393892</name>
</gene>
<reference evidence="2" key="1">
    <citation type="submission" date="2023-03" db="EMBL/GenBank/DDBJ databases">
        <title>Massive genome expansion in bonnet fungi (Mycena s.s.) driven by repeated elements and novel gene families across ecological guilds.</title>
        <authorList>
            <consortium name="Lawrence Berkeley National Laboratory"/>
            <person name="Harder C.B."/>
            <person name="Miyauchi S."/>
            <person name="Viragh M."/>
            <person name="Kuo A."/>
            <person name="Thoen E."/>
            <person name="Andreopoulos B."/>
            <person name="Lu D."/>
            <person name="Skrede I."/>
            <person name="Drula E."/>
            <person name="Henrissat B."/>
            <person name="Morin E."/>
            <person name="Kohler A."/>
            <person name="Barry K."/>
            <person name="LaButti K."/>
            <person name="Morin E."/>
            <person name="Salamov A."/>
            <person name="Lipzen A."/>
            <person name="Mereny Z."/>
            <person name="Hegedus B."/>
            <person name="Baldrian P."/>
            <person name="Stursova M."/>
            <person name="Weitz H."/>
            <person name="Taylor A."/>
            <person name="Grigoriev I.V."/>
            <person name="Nagy L.G."/>
            <person name="Martin F."/>
            <person name="Kauserud H."/>
        </authorList>
    </citation>
    <scope>NUCLEOTIDE SEQUENCE</scope>
    <source>
        <strain evidence="2">9144</strain>
    </source>
</reference>
<sequence>MASTHKELLGSERATVWAGRLFSPLPRQAWAIVHFVNVTPRFLFTGVYLDVNQWLHTPKLAYSPIVLWAECCHSAIWLGRMAGRMAQSDEARQISAEAIEIENDNANEIPPLAATSTPGSVIAGEIIEFAEFAEFERVDLGEMAVVEEDNVEIFGGETAAGAKRITICFLSSQQRCVCTLACQWVVVGTIREVWSIMVAERLRGCGTGKQRRPVTVCLWRQACFIDRLVSSLQATKPVEGAPEQRGLLRAAADRVGAFQMRRQALGDPLTPTGQQVRQEQKRVTTPLQAVRVASSLANNLSVKIETEESEKTCRQPTPSAHSNRRSTNACGPWANTDPNVRSGTYTPLSRLSHAPGPVKRSWGTTLESKYEWSWVIACYTTGTRGWCADIIASAFDSMRIARTVRF</sequence>
<feature type="compositionally biased region" description="Polar residues" evidence="1">
    <location>
        <begin position="314"/>
        <end position="329"/>
    </location>
</feature>
<comment type="caution">
    <text evidence="2">The sequence shown here is derived from an EMBL/GenBank/DDBJ whole genome shotgun (WGS) entry which is preliminary data.</text>
</comment>
<evidence type="ECO:0000313" key="3">
    <source>
        <dbReference type="Proteomes" id="UP001219525"/>
    </source>
</evidence>
<evidence type="ECO:0000313" key="2">
    <source>
        <dbReference type="EMBL" id="KAJ7211567.1"/>
    </source>
</evidence>
<accession>A0AAD6VJI6</accession>
<dbReference type="EMBL" id="JARJCW010000025">
    <property type="protein sequence ID" value="KAJ7211567.1"/>
    <property type="molecule type" value="Genomic_DNA"/>
</dbReference>
<protein>
    <submittedName>
        <fullName evidence="2">Uncharacterized protein</fullName>
    </submittedName>
</protein>
<dbReference type="Proteomes" id="UP001219525">
    <property type="component" value="Unassembled WGS sequence"/>
</dbReference>
<name>A0AAD6VJI6_9AGAR</name>
<keyword evidence="3" id="KW-1185">Reference proteome</keyword>
<dbReference type="AlphaFoldDB" id="A0AAD6VJI6"/>
<proteinExistence type="predicted"/>
<feature type="region of interest" description="Disordered" evidence="1">
    <location>
        <begin position="307"/>
        <end position="338"/>
    </location>
</feature>